<proteinExistence type="predicted"/>
<accession>A0A0M9ESQ2</accession>
<evidence type="ECO:0000313" key="3">
    <source>
        <dbReference type="Proteomes" id="UP000037904"/>
    </source>
</evidence>
<dbReference type="OrthoDB" id="5073639at2759"/>
<dbReference type="EMBL" id="JXCE01000240">
    <property type="protein sequence ID" value="KPA38850.1"/>
    <property type="molecule type" value="Genomic_DNA"/>
</dbReference>
<dbReference type="Proteomes" id="UP000037904">
    <property type="component" value="Unassembled WGS sequence"/>
</dbReference>
<reference evidence="2 3" key="1">
    <citation type="submission" date="2015-04" db="EMBL/GenBank/DDBJ databases">
        <title>The draft genome sequence of Fusarium langsethiae, a T-2/HT-2 mycotoxin producer.</title>
        <authorList>
            <person name="Lysoe E."/>
            <person name="Divon H.H."/>
            <person name="Terzi V."/>
            <person name="Orru L."/>
            <person name="Lamontanara A."/>
            <person name="Kolseth A.-K."/>
            <person name="Frandsen R.J."/>
            <person name="Nielsen K."/>
            <person name="Thrane U."/>
        </authorList>
    </citation>
    <scope>NUCLEOTIDE SEQUENCE [LARGE SCALE GENOMIC DNA]</scope>
    <source>
        <strain evidence="2 3">Fl201059</strain>
    </source>
</reference>
<evidence type="ECO:0000313" key="2">
    <source>
        <dbReference type="EMBL" id="KPA38850.1"/>
    </source>
</evidence>
<keyword evidence="3" id="KW-1185">Reference proteome</keyword>
<comment type="caution">
    <text evidence="2">The sequence shown here is derived from an EMBL/GenBank/DDBJ whole genome shotgun (WGS) entry which is preliminary data.</text>
</comment>
<organism evidence="2 3">
    <name type="scientific">Fusarium langsethiae</name>
    <dbReference type="NCBI Taxonomy" id="179993"/>
    <lineage>
        <taxon>Eukaryota</taxon>
        <taxon>Fungi</taxon>
        <taxon>Dikarya</taxon>
        <taxon>Ascomycota</taxon>
        <taxon>Pezizomycotina</taxon>
        <taxon>Sordariomycetes</taxon>
        <taxon>Hypocreomycetidae</taxon>
        <taxon>Hypocreales</taxon>
        <taxon>Nectriaceae</taxon>
        <taxon>Fusarium</taxon>
    </lineage>
</organism>
<dbReference type="AlphaFoldDB" id="A0A0M9ESQ2"/>
<evidence type="ECO:0000256" key="1">
    <source>
        <dbReference type="SAM" id="SignalP"/>
    </source>
</evidence>
<name>A0A0M9ESQ2_FUSLA</name>
<feature type="chain" id="PRO_5005835218" evidence="1">
    <location>
        <begin position="19"/>
        <end position="204"/>
    </location>
</feature>
<feature type="signal peptide" evidence="1">
    <location>
        <begin position="1"/>
        <end position="18"/>
    </location>
</feature>
<sequence length="204" mass="21273">MKFFTIVSTLLASGTALAAYVPQGNAARGLSADAAKLVNRDAGIQARAEEPANPLDSLFDELKHVVNKDDEPAEKLDSRDLVGNMFGLVGSNAIDFNEKIGNGFNVTASFVGSIDLNAQASAGIEYVSKKISSSETNIPGASIMVTFLSGLSTLVAKFNLNSMAQSCLSVVGQLITSIDFNALVSGGVKLFQTVSSSLKSAMES</sequence>
<keyword evidence="1" id="KW-0732">Signal</keyword>
<protein>
    <submittedName>
        <fullName evidence="2">Uncharacterized protein</fullName>
    </submittedName>
</protein>
<gene>
    <name evidence="2" type="ORF">FLAG1_08312</name>
</gene>